<gene>
    <name evidence="3" type="primary">hit1</name>
    <name evidence="3" type="ORF">Lisr_1902</name>
</gene>
<keyword evidence="4" id="KW-1185">Reference proteome</keyword>
<evidence type="ECO:0000259" key="2">
    <source>
        <dbReference type="PROSITE" id="PS51084"/>
    </source>
</evidence>
<dbReference type="EMBL" id="LNYH01000110">
    <property type="protein sequence ID" value="KTD19616.1"/>
    <property type="molecule type" value="Genomic_DNA"/>
</dbReference>
<dbReference type="Proteomes" id="UP000054761">
    <property type="component" value="Unassembled WGS sequence"/>
</dbReference>
<comment type="caution">
    <text evidence="3">The sequence shown here is derived from an EMBL/GenBank/DDBJ whole genome shotgun (WGS) entry which is preliminary data.</text>
</comment>
<evidence type="ECO:0000313" key="4">
    <source>
        <dbReference type="Proteomes" id="UP000054761"/>
    </source>
</evidence>
<dbReference type="PATRIC" id="fig|454.4.peg.2074"/>
<organism evidence="3 4">
    <name type="scientific">Legionella israelensis</name>
    <dbReference type="NCBI Taxonomy" id="454"/>
    <lineage>
        <taxon>Bacteria</taxon>
        <taxon>Pseudomonadati</taxon>
        <taxon>Pseudomonadota</taxon>
        <taxon>Gammaproteobacteria</taxon>
        <taxon>Legionellales</taxon>
        <taxon>Legionellaceae</taxon>
        <taxon>Legionella</taxon>
    </lineage>
</organism>
<dbReference type="Gene3D" id="3.30.428.10">
    <property type="entry name" value="HIT-like"/>
    <property type="match status" value="1"/>
</dbReference>
<keyword evidence="3" id="KW-0378">Hydrolase</keyword>
<comment type="caution">
    <text evidence="1">Lacks conserved residue(s) required for the propagation of feature annotation.</text>
</comment>
<reference evidence="3 4" key="1">
    <citation type="submission" date="2015-11" db="EMBL/GenBank/DDBJ databases">
        <title>Genomic analysis of 38 Legionella species identifies large and diverse effector repertoires.</title>
        <authorList>
            <person name="Burstein D."/>
            <person name="Amaro F."/>
            <person name="Zusman T."/>
            <person name="Lifshitz Z."/>
            <person name="Cohen O."/>
            <person name="Gilbert J.A."/>
            <person name="Pupko T."/>
            <person name="Shuman H.A."/>
            <person name="Segal G."/>
        </authorList>
    </citation>
    <scope>NUCLEOTIDE SEQUENCE [LARGE SCALE GENOMIC DNA]</scope>
    <source>
        <strain evidence="3 4">Bercovier 4</strain>
    </source>
</reference>
<dbReference type="InterPro" id="IPR026026">
    <property type="entry name" value="HIT_Hint"/>
</dbReference>
<proteinExistence type="predicted"/>
<dbReference type="RefSeq" id="WP_058502233.1">
    <property type="nucleotide sequence ID" value="NZ_CAAAJA010000131.1"/>
</dbReference>
<feature type="domain" description="HIT" evidence="2">
    <location>
        <begin position="36"/>
        <end position="104"/>
    </location>
</feature>
<dbReference type="SUPFAM" id="SSF54197">
    <property type="entry name" value="HIT-like"/>
    <property type="match status" value="1"/>
</dbReference>
<name>A0A0W0VHK3_9GAMM</name>
<evidence type="ECO:0000256" key="1">
    <source>
        <dbReference type="PROSITE-ProRule" id="PRU00464"/>
    </source>
</evidence>
<dbReference type="Pfam" id="PF01230">
    <property type="entry name" value="HIT"/>
    <property type="match status" value="1"/>
</dbReference>
<dbReference type="GO" id="GO:0016787">
    <property type="term" value="F:hydrolase activity"/>
    <property type="evidence" value="ECO:0007669"/>
    <property type="project" value="UniProtKB-KW"/>
</dbReference>
<dbReference type="PIRSF" id="PIRSF000714">
    <property type="entry name" value="HIT"/>
    <property type="match status" value="1"/>
</dbReference>
<dbReference type="STRING" id="454.Lisr_1902"/>
<protein>
    <submittedName>
        <fullName evidence="3">Diadenosine tetraphosphate (Ap4A) hydrolase-like HIT family hydrolase</fullName>
    </submittedName>
</protein>
<sequence>MVFHIDSRILSACVFIAQWELSEVYLKDESRFPWFILIPRVENVQEIHQLSSHHQRILMEEISHVSEIISKQFKPDKINVASLGNIVSQLHIHVVGRSQIDPFWPNGIWQPNYTPHPYLKSDIENLQKKLQSVLKEI</sequence>
<evidence type="ECO:0000313" key="3">
    <source>
        <dbReference type="EMBL" id="KTD19616.1"/>
    </source>
</evidence>
<dbReference type="AlphaFoldDB" id="A0A0W0VHK3"/>
<dbReference type="PROSITE" id="PS51084">
    <property type="entry name" value="HIT_2"/>
    <property type="match status" value="1"/>
</dbReference>
<dbReference type="OrthoDB" id="9799145at2"/>
<dbReference type="InterPro" id="IPR036265">
    <property type="entry name" value="HIT-like_sf"/>
</dbReference>
<accession>A0A0W0VHK3</accession>
<dbReference type="InterPro" id="IPR011146">
    <property type="entry name" value="HIT-like"/>
</dbReference>